<keyword evidence="2" id="KW-1185">Reference proteome</keyword>
<dbReference type="EMBL" id="BNJJ01000007">
    <property type="protein sequence ID" value="GHO84922.1"/>
    <property type="molecule type" value="Genomic_DNA"/>
</dbReference>
<evidence type="ECO:0000313" key="2">
    <source>
        <dbReference type="Proteomes" id="UP000635565"/>
    </source>
</evidence>
<protein>
    <submittedName>
        <fullName evidence="1">Uncharacterized protein</fullName>
    </submittedName>
</protein>
<organism evidence="1 2">
    <name type="scientific">Dictyobacter formicarum</name>
    <dbReference type="NCBI Taxonomy" id="2778368"/>
    <lineage>
        <taxon>Bacteria</taxon>
        <taxon>Bacillati</taxon>
        <taxon>Chloroflexota</taxon>
        <taxon>Ktedonobacteria</taxon>
        <taxon>Ktedonobacterales</taxon>
        <taxon>Dictyobacteraceae</taxon>
        <taxon>Dictyobacter</taxon>
    </lineage>
</organism>
<sequence length="93" mass="10147">MLGLPQLAPPFVGPRIPEIMPSWEDTSAHAVPKRNLRFWVPCHATSGRTTRAQGRHAAAGGKLGQAQHLLGVLTMSKELVYGYDQTNTHACLM</sequence>
<evidence type="ECO:0000313" key="1">
    <source>
        <dbReference type="EMBL" id="GHO84922.1"/>
    </source>
</evidence>
<proteinExistence type="predicted"/>
<dbReference type="Proteomes" id="UP000635565">
    <property type="component" value="Unassembled WGS sequence"/>
</dbReference>
<reference evidence="1 2" key="1">
    <citation type="journal article" date="2021" name="Int. J. Syst. Evol. Microbiol.">
        <title>Reticulibacter mediterranei gen. nov., sp. nov., within the new family Reticulibacteraceae fam. nov., and Ktedonospora formicarum gen. nov., sp. nov., Ktedonobacter robiniae sp. nov., Dictyobacter formicarum sp. nov. and Dictyobacter arantiisoli sp. nov., belonging to the class Ktedonobacteria.</title>
        <authorList>
            <person name="Yabe S."/>
            <person name="Zheng Y."/>
            <person name="Wang C.M."/>
            <person name="Sakai Y."/>
            <person name="Abe K."/>
            <person name="Yokota A."/>
            <person name="Donadio S."/>
            <person name="Cavaletti L."/>
            <person name="Monciardini P."/>
        </authorList>
    </citation>
    <scope>NUCLEOTIDE SEQUENCE [LARGE SCALE GENOMIC DNA]</scope>
    <source>
        <strain evidence="1 2">SOSP1-9</strain>
    </source>
</reference>
<gene>
    <name evidence="1" type="ORF">KSZ_29280</name>
</gene>
<name>A0ABQ3VG68_9CHLR</name>
<accession>A0ABQ3VG68</accession>
<comment type="caution">
    <text evidence="1">The sequence shown here is derived from an EMBL/GenBank/DDBJ whole genome shotgun (WGS) entry which is preliminary data.</text>
</comment>